<accession>A0A917UE15</accession>
<feature type="chain" id="PRO_5037111205" evidence="6">
    <location>
        <begin position="25"/>
        <end position="714"/>
    </location>
</feature>
<evidence type="ECO:0000259" key="7">
    <source>
        <dbReference type="Pfam" id="PF00082"/>
    </source>
</evidence>
<dbReference type="InterPro" id="IPR050131">
    <property type="entry name" value="Peptidase_S8_subtilisin-like"/>
</dbReference>
<dbReference type="InterPro" id="IPR058502">
    <property type="entry name" value="PLL-like_beta-prop"/>
</dbReference>
<dbReference type="GO" id="GO:0004252">
    <property type="term" value="F:serine-type endopeptidase activity"/>
    <property type="evidence" value="ECO:0007669"/>
    <property type="project" value="UniProtKB-UniRule"/>
</dbReference>
<keyword evidence="3 5" id="KW-0378">Hydrolase</keyword>
<name>A0A917UE15_9ACTN</name>
<feature type="active site" description="Charge relay system" evidence="5">
    <location>
        <position position="146"/>
    </location>
</feature>
<dbReference type="GO" id="GO:0005615">
    <property type="term" value="C:extracellular space"/>
    <property type="evidence" value="ECO:0007669"/>
    <property type="project" value="TreeGrafter"/>
</dbReference>
<proteinExistence type="inferred from homology"/>
<feature type="active site" description="Charge relay system" evidence="5">
    <location>
        <position position="334"/>
    </location>
</feature>
<dbReference type="InterPro" id="IPR034193">
    <property type="entry name" value="PCSK9_ProteinaseK-like"/>
</dbReference>
<evidence type="ECO:0000256" key="2">
    <source>
        <dbReference type="ARBA" id="ARBA00022670"/>
    </source>
</evidence>
<evidence type="ECO:0000313" key="10">
    <source>
        <dbReference type="Proteomes" id="UP000642070"/>
    </source>
</evidence>
<dbReference type="PANTHER" id="PTHR43806">
    <property type="entry name" value="PEPTIDASE S8"/>
    <property type="match status" value="1"/>
</dbReference>
<dbReference type="Proteomes" id="UP000642070">
    <property type="component" value="Unassembled WGS sequence"/>
</dbReference>
<reference evidence="9" key="1">
    <citation type="journal article" date="2014" name="Int. J. Syst. Evol. Microbiol.">
        <title>Complete genome sequence of Corynebacterium casei LMG S-19264T (=DSM 44701T), isolated from a smear-ripened cheese.</title>
        <authorList>
            <consortium name="US DOE Joint Genome Institute (JGI-PGF)"/>
            <person name="Walter F."/>
            <person name="Albersmeier A."/>
            <person name="Kalinowski J."/>
            <person name="Ruckert C."/>
        </authorList>
    </citation>
    <scope>NUCLEOTIDE SEQUENCE</scope>
    <source>
        <strain evidence="9">JCM 19831</strain>
    </source>
</reference>
<evidence type="ECO:0000256" key="5">
    <source>
        <dbReference type="PROSITE-ProRule" id="PRU01240"/>
    </source>
</evidence>
<dbReference type="Gene3D" id="3.40.50.200">
    <property type="entry name" value="Peptidase S8/S53 domain"/>
    <property type="match status" value="1"/>
</dbReference>
<keyword evidence="6" id="KW-0732">Signal</keyword>
<comment type="caution">
    <text evidence="9">The sequence shown here is derived from an EMBL/GenBank/DDBJ whole genome shotgun (WGS) entry which is preliminary data.</text>
</comment>
<dbReference type="InterPro" id="IPR036852">
    <property type="entry name" value="Peptidase_S8/S53_dom_sf"/>
</dbReference>
<dbReference type="RefSeq" id="WP_190256153.1">
    <property type="nucleotide sequence ID" value="NZ_BMPI01000067.1"/>
</dbReference>
<reference evidence="9" key="2">
    <citation type="submission" date="2020-09" db="EMBL/GenBank/DDBJ databases">
        <authorList>
            <person name="Sun Q."/>
            <person name="Ohkuma M."/>
        </authorList>
    </citation>
    <scope>NUCLEOTIDE SEQUENCE</scope>
    <source>
        <strain evidence="9">JCM 19831</strain>
    </source>
</reference>
<dbReference type="PROSITE" id="PS00136">
    <property type="entry name" value="SUBTILASE_ASP"/>
    <property type="match status" value="1"/>
</dbReference>
<dbReference type="SUPFAM" id="SSF54897">
    <property type="entry name" value="Protease propeptides/inhibitors"/>
    <property type="match status" value="1"/>
</dbReference>
<keyword evidence="4 5" id="KW-0720">Serine protease</keyword>
<feature type="domain" description="PLL-like beta propeller" evidence="8">
    <location>
        <begin position="407"/>
        <end position="622"/>
    </location>
</feature>
<evidence type="ECO:0000256" key="1">
    <source>
        <dbReference type="ARBA" id="ARBA00011073"/>
    </source>
</evidence>
<feature type="domain" description="Peptidase S8/S53" evidence="7">
    <location>
        <begin position="137"/>
        <end position="370"/>
    </location>
</feature>
<dbReference type="InterPro" id="IPR023827">
    <property type="entry name" value="Peptidase_S8_Asp-AS"/>
</dbReference>
<feature type="active site" description="Charge relay system" evidence="5">
    <location>
        <position position="183"/>
    </location>
</feature>
<evidence type="ECO:0000256" key="3">
    <source>
        <dbReference type="ARBA" id="ARBA00022801"/>
    </source>
</evidence>
<evidence type="ECO:0000313" key="9">
    <source>
        <dbReference type="EMBL" id="GGM73983.1"/>
    </source>
</evidence>
<organism evidence="9 10">
    <name type="scientific">Dactylosporangium sucinum</name>
    <dbReference type="NCBI Taxonomy" id="1424081"/>
    <lineage>
        <taxon>Bacteria</taxon>
        <taxon>Bacillati</taxon>
        <taxon>Actinomycetota</taxon>
        <taxon>Actinomycetes</taxon>
        <taxon>Micromonosporales</taxon>
        <taxon>Micromonosporaceae</taxon>
        <taxon>Dactylosporangium</taxon>
    </lineage>
</organism>
<dbReference type="FunFam" id="3.40.50.200:FF:000014">
    <property type="entry name" value="Proteinase K"/>
    <property type="match status" value="1"/>
</dbReference>
<dbReference type="Pfam" id="PF26607">
    <property type="entry name" value="DUF8189"/>
    <property type="match status" value="1"/>
</dbReference>
<dbReference type="Gene3D" id="3.30.70.80">
    <property type="entry name" value="Peptidase S8 propeptide/proteinase inhibitor I9"/>
    <property type="match status" value="1"/>
</dbReference>
<feature type="signal peptide" evidence="6">
    <location>
        <begin position="1"/>
        <end position="24"/>
    </location>
</feature>
<dbReference type="PANTHER" id="PTHR43806:SF11">
    <property type="entry name" value="CEREVISIN-RELATED"/>
    <property type="match status" value="1"/>
</dbReference>
<dbReference type="Gene3D" id="2.120.10.70">
    <property type="entry name" value="Fucose-specific lectin"/>
    <property type="match status" value="1"/>
</dbReference>
<dbReference type="InterPro" id="IPR015500">
    <property type="entry name" value="Peptidase_S8_subtilisin-rel"/>
</dbReference>
<dbReference type="CDD" id="cd04077">
    <property type="entry name" value="Peptidases_S8_PCSK9_ProteinaseK_like"/>
    <property type="match status" value="1"/>
</dbReference>
<protein>
    <submittedName>
        <fullName evidence="9">Uncharacterized protein</fullName>
    </submittedName>
</protein>
<keyword evidence="10" id="KW-1185">Reference proteome</keyword>
<dbReference type="GO" id="GO:0006508">
    <property type="term" value="P:proteolysis"/>
    <property type="evidence" value="ECO:0007669"/>
    <property type="project" value="UniProtKB-KW"/>
</dbReference>
<dbReference type="Pfam" id="PF00082">
    <property type="entry name" value="Peptidase_S8"/>
    <property type="match status" value="1"/>
</dbReference>
<dbReference type="AlphaFoldDB" id="A0A917UE15"/>
<evidence type="ECO:0000259" key="8">
    <source>
        <dbReference type="Pfam" id="PF26607"/>
    </source>
</evidence>
<dbReference type="SUPFAM" id="SSF52743">
    <property type="entry name" value="Subtilisin-like"/>
    <property type="match status" value="1"/>
</dbReference>
<dbReference type="PRINTS" id="PR00723">
    <property type="entry name" value="SUBTILISIN"/>
</dbReference>
<dbReference type="SUPFAM" id="SSF89372">
    <property type="entry name" value="Fucose-specific lectin"/>
    <property type="match status" value="2"/>
</dbReference>
<gene>
    <name evidence="9" type="ORF">GCM10007977_089430</name>
</gene>
<dbReference type="InterPro" id="IPR037045">
    <property type="entry name" value="S8pro/Inhibitor_I9_sf"/>
</dbReference>
<evidence type="ECO:0000256" key="6">
    <source>
        <dbReference type="SAM" id="SignalP"/>
    </source>
</evidence>
<sequence>MRKPAGTIVVATIAALLGTGPAAPAEGHVLGDAATAKAGSYVVVLKQGDVHERAAALAARFGGTVTAEYRAAIRGFAVDDLGEAQARRLAADPSVASVEHNGRVTAAGTQTGPGWGLDRIDQPRLPLDNAFRYPNAGSGITAFIVDSGIKIEHPDFGGRASYGANYGPDGKYGPVDPTDCYGHGTHVAATVGGATYGVAKDVRLVAVRILDCRGNSTDASVLAGIEHVTRYAARPAVASLSVSLAGNKVAVNDALRASINTGVVWSVAAGNAGTDACLTSPGSVTEALVVGASTRTDDVAPFSNRGACVDFYAPGVDIPSAGIPDVQSIMSGTSMAAAYATGAAALVLSAHRAYNARQVHNAVVQSSVDGVLKGVPAGSPNRLLQVRQADPPQASGRLSTLYNPRFGTTEVYARSTDNHLIYAYYAQGWSGWTDLGGNLAGDPTAFSNPATGATEVYARTANNRIAYRRYVNGWSDWTELGSQTVSGNPQVIYNPRFGTTEIYARTSNNRLAFTYFVNGRWTAAWTDLAGALTSDPALIYNPRFGTTEAYVRNATGGVEYKYYSASWSAWLPLEGGMAEGATPSVLFNPRFGSTEVYIRTAAGELQYKTYTTAWSSWTSRPGATLASDPTLLYNPAAKTTEVYARTADNAVVYQYYASAWSSWIHLGAPFAGTPAVIFNPRWGSTEVYTRGASDGHTLYTYYTNGWSGWNDISA</sequence>
<dbReference type="InterPro" id="IPR000209">
    <property type="entry name" value="Peptidase_S8/S53_dom"/>
</dbReference>
<comment type="similarity">
    <text evidence="1 5">Belongs to the peptidase S8 family.</text>
</comment>
<evidence type="ECO:0000256" key="4">
    <source>
        <dbReference type="ARBA" id="ARBA00022825"/>
    </source>
</evidence>
<keyword evidence="2 5" id="KW-0645">Protease</keyword>
<dbReference type="PROSITE" id="PS51892">
    <property type="entry name" value="SUBTILASE"/>
    <property type="match status" value="1"/>
</dbReference>
<dbReference type="EMBL" id="BMPI01000067">
    <property type="protein sequence ID" value="GGM73983.1"/>
    <property type="molecule type" value="Genomic_DNA"/>
</dbReference>